<dbReference type="EMBL" id="CP032694">
    <property type="protein sequence ID" value="AYG59670.1"/>
    <property type="molecule type" value="Genomic_DNA"/>
</dbReference>
<dbReference type="InterPro" id="IPR051449">
    <property type="entry name" value="ABC-2_transporter_component"/>
</dbReference>
<keyword evidence="9" id="KW-1185">Reference proteome</keyword>
<proteinExistence type="predicted"/>
<feature type="transmembrane region" description="Helical" evidence="6">
    <location>
        <begin position="229"/>
        <end position="253"/>
    </location>
</feature>
<keyword evidence="4 6" id="KW-1133">Transmembrane helix</keyword>
<comment type="subcellular location">
    <subcellularLocation>
        <location evidence="1">Cell membrane</location>
        <topology evidence="1">Multi-pass membrane protein</topology>
    </subcellularLocation>
</comment>
<feature type="transmembrane region" description="Helical" evidence="6">
    <location>
        <begin position="16"/>
        <end position="35"/>
    </location>
</feature>
<reference evidence="8 9" key="1">
    <citation type="submission" date="2018-10" db="EMBL/GenBank/DDBJ databases">
        <title>Rhizobium etli, R. leguminosarum and a new Rhizobium genospecies from Phaseolus dumosus.</title>
        <authorList>
            <person name="Ramirez-Puebla S.T."/>
            <person name="Rogel-Hernandez M.A."/>
            <person name="Guerrero G."/>
            <person name="Ormeno-Orrillo E."/>
            <person name="Martinez-Romero J.C."/>
            <person name="Negrete-Yankelevich S."/>
            <person name="Martinez-Romero E."/>
        </authorList>
    </citation>
    <scope>NUCLEOTIDE SEQUENCE [LARGE SCALE GENOMIC DNA]</scope>
    <source>
        <strain evidence="8 9">CCGE525</strain>
    </source>
</reference>
<dbReference type="RefSeq" id="WP_120704682.1">
    <property type="nucleotide sequence ID" value="NZ_CP032694.1"/>
</dbReference>
<keyword evidence="5 6" id="KW-0472">Membrane</keyword>
<keyword evidence="3 6" id="KW-0812">Transmembrane</keyword>
<evidence type="ECO:0000313" key="8">
    <source>
        <dbReference type="EMBL" id="AYG59670.1"/>
    </source>
</evidence>
<dbReference type="Proteomes" id="UP000282195">
    <property type="component" value="Chromosome"/>
</dbReference>
<keyword evidence="2" id="KW-1003">Cell membrane</keyword>
<accession>A0A387FJX5</accession>
<evidence type="ECO:0000256" key="2">
    <source>
        <dbReference type="ARBA" id="ARBA00022475"/>
    </source>
</evidence>
<dbReference type="GO" id="GO:0005886">
    <property type="term" value="C:plasma membrane"/>
    <property type="evidence" value="ECO:0007669"/>
    <property type="project" value="UniProtKB-SubCell"/>
</dbReference>
<dbReference type="GO" id="GO:0140359">
    <property type="term" value="F:ABC-type transporter activity"/>
    <property type="evidence" value="ECO:0007669"/>
    <property type="project" value="InterPro"/>
</dbReference>
<evidence type="ECO:0000256" key="6">
    <source>
        <dbReference type="SAM" id="Phobius"/>
    </source>
</evidence>
<dbReference type="OrthoDB" id="9811522at2"/>
<evidence type="ECO:0000259" key="7">
    <source>
        <dbReference type="Pfam" id="PF12698"/>
    </source>
</evidence>
<dbReference type="PANTHER" id="PTHR30294:SF46">
    <property type="entry name" value="ABC TRANSPORTER PERMEASE"/>
    <property type="match status" value="1"/>
</dbReference>
<protein>
    <submittedName>
        <fullName evidence="8">ABC transporter permease</fullName>
    </submittedName>
</protein>
<feature type="transmembrane region" description="Helical" evidence="6">
    <location>
        <begin position="325"/>
        <end position="348"/>
    </location>
</feature>
<dbReference type="InterPro" id="IPR013525">
    <property type="entry name" value="ABC2_TM"/>
</dbReference>
<gene>
    <name evidence="8" type="ORF">CCGE525_13315</name>
</gene>
<dbReference type="AlphaFoldDB" id="A0A387FJX5"/>
<evidence type="ECO:0000256" key="1">
    <source>
        <dbReference type="ARBA" id="ARBA00004651"/>
    </source>
</evidence>
<dbReference type="Pfam" id="PF12698">
    <property type="entry name" value="ABC2_membrane_3"/>
    <property type="match status" value="1"/>
</dbReference>
<organism evidence="8 9">
    <name type="scientific">Rhizobium jaguaris</name>
    <dbReference type="NCBI Taxonomy" id="1312183"/>
    <lineage>
        <taxon>Bacteria</taxon>
        <taxon>Pseudomonadati</taxon>
        <taxon>Pseudomonadota</taxon>
        <taxon>Alphaproteobacteria</taxon>
        <taxon>Hyphomicrobiales</taxon>
        <taxon>Rhizobiaceae</taxon>
        <taxon>Rhizobium/Agrobacterium group</taxon>
        <taxon>Rhizobium</taxon>
    </lineage>
</organism>
<feature type="transmembrane region" description="Helical" evidence="6">
    <location>
        <begin position="265"/>
        <end position="285"/>
    </location>
</feature>
<evidence type="ECO:0000256" key="3">
    <source>
        <dbReference type="ARBA" id="ARBA00022692"/>
    </source>
</evidence>
<sequence length="386" mass="41633">MTGAFRVYRIELERIFTLRPAFAVLVIAVLIYSVFYPQPYRNEALRDVPIALVDQDDTDSSRQLARRLDASSDIAIAATLPDEVSAEREIFARNLYGLVIIPKYFERDLLHGRASPIALYADASYFLIYQRISGAVTAVARTMGAEVETARLIAAHVDPAIAAAVPDPLPLTAVTLFNPQGGYATYILPAAFVLILQQTLLIGVGLLGTHANPKLEELSPAQAGPYDRVLGKLLAYMTLQLFAVSFYLIALPYLYGLPRLGSPMAIAALAIPFVIAVSSLGMVIARLVRNPLAVQLLTAAVGIPFLFLAGFSWPSEAIPAWLKAAALALPSTSAINGLVAVAQLGATVADVRQQFLTLSALAGVYTVFAFFLEPRGYVTRKAILAR</sequence>
<evidence type="ECO:0000313" key="9">
    <source>
        <dbReference type="Proteomes" id="UP000282195"/>
    </source>
</evidence>
<name>A0A387FJX5_9HYPH</name>
<feature type="transmembrane region" description="Helical" evidence="6">
    <location>
        <begin position="355"/>
        <end position="372"/>
    </location>
</feature>
<feature type="transmembrane region" description="Helical" evidence="6">
    <location>
        <begin position="292"/>
        <end position="313"/>
    </location>
</feature>
<dbReference type="Gene3D" id="3.40.1710.10">
    <property type="entry name" value="abc type-2 transporter like domain"/>
    <property type="match status" value="1"/>
</dbReference>
<evidence type="ECO:0000256" key="4">
    <source>
        <dbReference type="ARBA" id="ARBA00022989"/>
    </source>
</evidence>
<feature type="domain" description="ABC-2 type transporter transmembrane" evidence="7">
    <location>
        <begin position="24"/>
        <end position="370"/>
    </location>
</feature>
<dbReference type="PANTHER" id="PTHR30294">
    <property type="entry name" value="MEMBRANE COMPONENT OF ABC TRANSPORTER YHHJ-RELATED"/>
    <property type="match status" value="1"/>
</dbReference>
<dbReference type="KEGG" id="rjg:CCGE525_13315"/>
<evidence type="ECO:0000256" key="5">
    <source>
        <dbReference type="ARBA" id="ARBA00023136"/>
    </source>
</evidence>